<dbReference type="CDD" id="cd06453">
    <property type="entry name" value="SufS_like"/>
    <property type="match status" value="1"/>
</dbReference>
<dbReference type="GO" id="GO:0031071">
    <property type="term" value="F:cysteine desulfurase activity"/>
    <property type="evidence" value="ECO:0007669"/>
    <property type="project" value="UniProtKB-EC"/>
</dbReference>
<dbReference type="SUPFAM" id="SSF53383">
    <property type="entry name" value="PLP-dependent transferases"/>
    <property type="match status" value="1"/>
</dbReference>
<dbReference type="InterPro" id="IPR010970">
    <property type="entry name" value="Cys_dSase_SufS"/>
</dbReference>
<evidence type="ECO:0000256" key="1">
    <source>
        <dbReference type="ARBA" id="ARBA00001933"/>
    </source>
</evidence>
<evidence type="ECO:0000259" key="8">
    <source>
        <dbReference type="Pfam" id="PF00266"/>
    </source>
</evidence>
<dbReference type="GO" id="GO:0006534">
    <property type="term" value="P:cysteine metabolic process"/>
    <property type="evidence" value="ECO:0007669"/>
    <property type="project" value="InterPro"/>
</dbReference>
<evidence type="ECO:0000256" key="6">
    <source>
        <dbReference type="ARBA" id="ARBA00050776"/>
    </source>
</evidence>
<dbReference type="PANTHER" id="PTHR43586">
    <property type="entry name" value="CYSTEINE DESULFURASE"/>
    <property type="match status" value="1"/>
</dbReference>
<comment type="cofactor">
    <cofactor evidence="1">
        <name>pyridoxal 5'-phosphate</name>
        <dbReference type="ChEBI" id="CHEBI:597326"/>
    </cofactor>
</comment>
<name>A0A4R7PCP0_9GAMM</name>
<gene>
    <name evidence="9" type="ORF">DFR24_1247</name>
</gene>
<protein>
    <recommendedName>
        <fullName evidence="3">cysteine desulfurase</fullName>
        <ecNumber evidence="3">2.8.1.7</ecNumber>
    </recommendedName>
</protein>
<evidence type="ECO:0000313" key="9">
    <source>
        <dbReference type="EMBL" id="TDU31863.1"/>
    </source>
</evidence>
<sequence>MPKPAGLPDLASLTALANEMFQQLPGGGPLGSTLPGAPTRPVSFGPPPVPGLPTLGSANLIPHPTSLPVTPPLPVTQSAVAQHLAPPSVITPRVVPTMAQTPDAGAASATAVPALGRASGPAQAVPEGYAANAPAAAPIPGLADATVPSTFDAAPSSLAGGSSPFYFLDTTSGAPQTRGASTTGERSAPGRESTSQSSRESRPALEPSLPSFAGAPAPANTPAPSTPYYFIGESSGYPAAAKPIQPSHDERNGSSRPVHDSREASASRTSADSRNGAIPAPGPVTAPAPEPRREAGSRSDATPAYYFTDLSRAPAAAQPSRDADVPQVPAGRGAFDVNAVRKDFPILRERVNGRPLVWFDNAATTQKPQSVIDRLAHFYAHENSNIHRAAHELAARATDAYESARNKVAKFLGASSAEEIIFVRGATEAINLVAFSWGKKNVHEGDEIIVSHLEHHANIVPWQMLASEKGAKLRVIPVDDSGQVRLDEYQKLLNDRTKIVAVTQVSNALGTVVPLKDIIELAHRAGARVLIDGAQAVSHLRVNVQSLDADFYVFSGHKIFGPTGIGVVYGKREVLEDMPPYQGGGNMIEDVTFEQTRYHGPPMRFEAGTGNIADAAGLGAALDYVDRVGLENIARYEHELLEYGMHCLRTIPGLRLIGTAKDKTSVMSFTLQGWKTEEVGKALNQEGVAVRAGHHCAQPILRRFGVETTVRPSVAFYNTFEEIDVMIAALRRLVAQRH</sequence>
<dbReference type="Pfam" id="PF00266">
    <property type="entry name" value="Aminotran_5"/>
    <property type="match status" value="1"/>
</dbReference>
<reference evidence="9 10" key="1">
    <citation type="submission" date="2019-03" db="EMBL/GenBank/DDBJ databases">
        <title>Genomic Encyclopedia of Type Strains, Phase IV (KMG-IV): sequencing the most valuable type-strain genomes for metagenomic binning, comparative biology and taxonomic classification.</title>
        <authorList>
            <person name="Goeker M."/>
        </authorList>
    </citation>
    <scope>NUCLEOTIDE SEQUENCE [LARGE SCALE GENOMIC DNA]</scope>
    <source>
        <strain evidence="9 10">DSM 26377</strain>
    </source>
</reference>
<evidence type="ECO:0000256" key="3">
    <source>
        <dbReference type="ARBA" id="ARBA00012239"/>
    </source>
</evidence>
<keyword evidence="5" id="KW-0663">Pyridoxal phosphate</keyword>
<comment type="caution">
    <text evidence="9">The sequence shown here is derived from an EMBL/GenBank/DDBJ whole genome shotgun (WGS) entry which is preliminary data.</text>
</comment>
<feature type="region of interest" description="Disordered" evidence="7">
    <location>
        <begin position="22"/>
        <end position="41"/>
    </location>
</feature>
<keyword evidence="4" id="KW-0808">Transferase</keyword>
<evidence type="ECO:0000256" key="5">
    <source>
        <dbReference type="ARBA" id="ARBA00022898"/>
    </source>
</evidence>
<dbReference type="EMBL" id="SOBT01000008">
    <property type="protein sequence ID" value="TDU31863.1"/>
    <property type="molecule type" value="Genomic_DNA"/>
</dbReference>
<feature type="compositionally biased region" description="Polar residues" evidence="7">
    <location>
        <begin position="169"/>
        <end position="185"/>
    </location>
</feature>
<feature type="compositionally biased region" description="Basic and acidic residues" evidence="7">
    <location>
        <begin position="247"/>
        <end position="265"/>
    </location>
</feature>
<dbReference type="GO" id="GO:0016829">
    <property type="term" value="F:lyase activity"/>
    <property type="evidence" value="ECO:0007669"/>
    <property type="project" value="UniProtKB-KW"/>
</dbReference>
<dbReference type="Gene3D" id="3.90.1150.10">
    <property type="entry name" value="Aspartate Aminotransferase, domain 1"/>
    <property type="match status" value="1"/>
</dbReference>
<feature type="compositionally biased region" description="Pro residues" evidence="7">
    <location>
        <begin position="280"/>
        <end position="289"/>
    </location>
</feature>
<dbReference type="NCBIfam" id="NF041166">
    <property type="entry name" value="f2_encap_cargo1"/>
    <property type="match status" value="1"/>
</dbReference>
<feature type="region of interest" description="Disordered" evidence="7">
    <location>
        <begin position="239"/>
        <end position="299"/>
    </location>
</feature>
<accession>A0A4R7PCP0</accession>
<evidence type="ECO:0000256" key="4">
    <source>
        <dbReference type="ARBA" id="ARBA00022679"/>
    </source>
</evidence>
<comment type="similarity">
    <text evidence="2">Belongs to the class-V pyridoxal-phosphate-dependent aminotransferase family. Csd subfamily.</text>
</comment>
<evidence type="ECO:0000256" key="2">
    <source>
        <dbReference type="ARBA" id="ARBA00010447"/>
    </source>
</evidence>
<feature type="region of interest" description="Disordered" evidence="7">
    <location>
        <begin position="169"/>
        <end position="227"/>
    </location>
</feature>
<dbReference type="InterPro" id="IPR000192">
    <property type="entry name" value="Aminotrans_V_dom"/>
</dbReference>
<dbReference type="InterPro" id="IPR015421">
    <property type="entry name" value="PyrdxlP-dep_Trfase_major"/>
</dbReference>
<dbReference type="AlphaFoldDB" id="A0A4R7PCP0"/>
<dbReference type="InterPro" id="IPR015424">
    <property type="entry name" value="PyrdxlP-dep_Trfase"/>
</dbReference>
<evidence type="ECO:0000256" key="7">
    <source>
        <dbReference type="SAM" id="MobiDB-lite"/>
    </source>
</evidence>
<feature type="compositionally biased region" description="Low complexity" evidence="7">
    <location>
        <begin position="31"/>
        <end position="41"/>
    </location>
</feature>
<dbReference type="EC" id="2.8.1.7" evidence="3"/>
<proteinExistence type="inferred from homology"/>
<keyword evidence="10" id="KW-1185">Reference proteome</keyword>
<dbReference type="Proteomes" id="UP000295341">
    <property type="component" value="Unassembled WGS sequence"/>
</dbReference>
<feature type="domain" description="Aminotransferase class V" evidence="8">
    <location>
        <begin position="357"/>
        <end position="725"/>
    </location>
</feature>
<dbReference type="NCBIfam" id="TIGR01979">
    <property type="entry name" value="sufS"/>
    <property type="match status" value="1"/>
</dbReference>
<dbReference type="Gene3D" id="3.40.640.10">
    <property type="entry name" value="Type I PLP-dependent aspartate aminotransferase-like (Major domain)"/>
    <property type="match status" value="1"/>
</dbReference>
<dbReference type="PANTHER" id="PTHR43586:SF8">
    <property type="entry name" value="CYSTEINE DESULFURASE 1, CHLOROPLASTIC"/>
    <property type="match status" value="1"/>
</dbReference>
<evidence type="ECO:0000313" key="10">
    <source>
        <dbReference type="Proteomes" id="UP000295341"/>
    </source>
</evidence>
<dbReference type="GO" id="GO:0030170">
    <property type="term" value="F:pyridoxal phosphate binding"/>
    <property type="evidence" value="ECO:0007669"/>
    <property type="project" value="InterPro"/>
</dbReference>
<comment type="catalytic activity">
    <reaction evidence="6">
        <text>(sulfur carrier)-H + L-cysteine = (sulfur carrier)-SH + L-alanine</text>
        <dbReference type="Rhea" id="RHEA:43892"/>
        <dbReference type="Rhea" id="RHEA-COMP:14737"/>
        <dbReference type="Rhea" id="RHEA-COMP:14739"/>
        <dbReference type="ChEBI" id="CHEBI:29917"/>
        <dbReference type="ChEBI" id="CHEBI:35235"/>
        <dbReference type="ChEBI" id="CHEBI:57972"/>
        <dbReference type="ChEBI" id="CHEBI:64428"/>
        <dbReference type="EC" id="2.8.1.7"/>
    </reaction>
</comment>
<dbReference type="InterPro" id="IPR015422">
    <property type="entry name" value="PyrdxlP-dep_Trfase_small"/>
</dbReference>
<keyword evidence="9" id="KW-0456">Lyase</keyword>
<organism evidence="9 10">
    <name type="scientific">Panacagrimonas perspica</name>
    <dbReference type="NCBI Taxonomy" id="381431"/>
    <lineage>
        <taxon>Bacteria</taxon>
        <taxon>Pseudomonadati</taxon>
        <taxon>Pseudomonadota</taxon>
        <taxon>Gammaproteobacteria</taxon>
        <taxon>Nevskiales</taxon>
        <taxon>Nevskiaceae</taxon>
        <taxon>Panacagrimonas</taxon>
    </lineage>
</organism>